<dbReference type="EMBL" id="BPVZ01000136">
    <property type="protein sequence ID" value="GKV39661.1"/>
    <property type="molecule type" value="Genomic_DNA"/>
</dbReference>
<evidence type="ECO:0000259" key="4">
    <source>
        <dbReference type="Pfam" id="PF00685"/>
    </source>
</evidence>
<evidence type="ECO:0000313" key="6">
    <source>
        <dbReference type="Proteomes" id="UP001054252"/>
    </source>
</evidence>
<dbReference type="GO" id="GO:0008146">
    <property type="term" value="F:sulfotransferase activity"/>
    <property type="evidence" value="ECO:0007669"/>
    <property type="project" value="InterPro"/>
</dbReference>
<dbReference type="PANTHER" id="PTHR11783">
    <property type="entry name" value="SULFOTRANSFERASE SULT"/>
    <property type="match status" value="1"/>
</dbReference>
<reference evidence="5 6" key="1">
    <citation type="journal article" date="2021" name="Commun. Biol.">
        <title>The genome of Shorea leprosula (Dipterocarpaceae) highlights the ecological relevance of drought in aseasonal tropical rainforests.</title>
        <authorList>
            <person name="Ng K.K.S."/>
            <person name="Kobayashi M.J."/>
            <person name="Fawcett J.A."/>
            <person name="Hatakeyama M."/>
            <person name="Paape T."/>
            <person name="Ng C.H."/>
            <person name="Ang C.C."/>
            <person name="Tnah L.H."/>
            <person name="Lee C.T."/>
            <person name="Nishiyama T."/>
            <person name="Sese J."/>
            <person name="O'Brien M.J."/>
            <person name="Copetti D."/>
            <person name="Mohd Noor M.I."/>
            <person name="Ong R.C."/>
            <person name="Putra M."/>
            <person name="Sireger I.Z."/>
            <person name="Indrioko S."/>
            <person name="Kosugi Y."/>
            <person name="Izuno A."/>
            <person name="Isagi Y."/>
            <person name="Lee S.L."/>
            <person name="Shimizu K.K."/>
        </authorList>
    </citation>
    <scope>NUCLEOTIDE SEQUENCE [LARGE SCALE GENOMIC DNA]</scope>
    <source>
        <strain evidence="5">214</strain>
    </source>
</reference>
<keyword evidence="2 3" id="KW-0808">Transferase</keyword>
<dbReference type="InterPro" id="IPR000863">
    <property type="entry name" value="Sulfotransferase_dom"/>
</dbReference>
<dbReference type="Gene3D" id="3.40.50.300">
    <property type="entry name" value="P-loop containing nucleotide triphosphate hydrolases"/>
    <property type="match status" value="1"/>
</dbReference>
<protein>
    <recommendedName>
        <fullName evidence="3">Sulfotransferase</fullName>
        <ecNumber evidence="3">2.8.2.-</ecNumber>
    </recommendedName>
</protein>
<dbReference type="Proteomes" id="UP001054252">
    <property type="component" value="Unassembled WGS sequence"/>
</dbReference>
<organism evidence="5 6">
    <name type="scientific">Rubroshorea leprosula</name>
    <dbReference type="NCBI Taxonomy" id="152421"/>
    <lineage>
        <taxon>Eukaryota</taxon>
        <taxon>Viridiplantae</taxon>
        <taxon>Streptophyta</taxon>
        <taxon>Embryophyta</taxon>
        <taxon>Tracheophyta</taxon>
        <taxon>Spermatophyta</taxon>
        <taxon>Magnoliopsida</taxon>
        <taxon>eudicotyledons</taxon>
        <taxon>Gunneridae</taxon>
        <taxon>Pentapetalae</taxon>
        <taxon>rosids</taxon>
        <taxon>malvids</taxon>
        <taxon>Malvales</taxon>
        <taxon>Dipterocarpaceae</taxon>
        <taxon>Rubroshorea</taxon>
    </lineage>
</organism>
<dbReference type="SUPFAM" id="SSF52540">
    <property type="entry name" value="P-loop containing nucleoside triphosphate hydrolases"/>
    <property type="match status" value="1"/>
</dbReference>
<comment type="caution">
    <text evidence="5">The sequence shown here is derived from an EMBL/GenBank/DDBJ whole genome shotgun (WGS) entry which is preliminary data.</text>
</comment>
<sequence length="140" mass="16244">MYCKGIVGFGPFWEHMLGYWRESQRKPSKVLILTYEDVKKDIISNLKRLAKFLGLPFSAEEERAGVVEEIARLCSFEKMKDVEVNKNGKSIMNWENRNLFRKGEVGDWMNYLSPEMVEELSRVLEEKLGGSGLAFKFNVL</sequence>
<comment type="similarity">
    <text evidence="1 3">Belongs to the sulfotransferase 1 family.</text>
</comment>
<evidence type="ECO:0000256" key="3">
    <source>
        <dbReference type="RuleBase" id="RU361155"/>
    </source>
</evidence>
<accession>A0AAV5LQH1</accession>
<evidence type="ECO:0000313" key="5">
    <source>
        <dbReference type="EMBL" id="GKV39661.1"/>
    </source>
</evidence>
<dbReference type="Pfam" id="PF00685">
    <property type="entry name" value="Sulfotransfer_1"/>
    <property type="match status" value="1"/>
</dbReference>
<feature type="domain" description="Sulfotransferase" evidence="4">
    <location>
        <begin position="2"/>
        <end position="132"/>
    </location>
</feature>
<dbReference type="AlphaFoldDB" id="A0AAV5LQH1"/>
<evidence type="ECO:0000256" key="2">
    <source>
        <dbReference type="ARBA" id="ARBA00022679"/>
    </source>
</evidence>
<proteinExistence type="inferred from homology"/>
<dbReference type="InterPro" id="IPR027417">
    <property type="entry name" value="P-loop_NTPase"/>
</dbReference>
<gene>
    <name evidence="5" type="ORF">SLEP1_g47399</name>
</gene>
<keyword evidence="6" id="KW-1185">Reference proteome</keyword>
<name>A0AAV5LQH1_9ROSI</name>
<evidence type="ECO:0000256" key="1">
    <source>
        <dbReference type="ARBA" id="ARBA00005771"/>
    </source>
</evidence>
<dbReference type="EC" id="2.8.2.-" evidence="3"/>